<evidence type="ECO:0000313" key="2">
    <source>
        <dbReference type="Proteomes" id="UP001556098"/>
    </source>
</evidence>
<evidence type="ECO:0000313" key="1">
    <source>
        <dbReference type="EMBL" id="MEW9919336.1"/>
    </source>
</evidence>
<comment type="caution">
    <text evidence="1">The sequence shown here is derived from an EMBL/GenBank/DDBJ whole genome shotgun (WGS) entry which is preliminary data.</text>
</comment>
<accession>A0ABV3RKX1</accession>
<reference evidence="1 2" key="1">
    <citation type="submission" date="2024-07" db="EMBL/GenBank/DDBJ databases">
        <title>Marimonas sp.nov., isolated from tidal-flat sediment.</title>
        <authorList>
            <person name="Jayan J.N."/>
            <person name="Lee S.S."/>
        </authorList>
    </citation>
    <scope>NUCLEOTIDE SEQUENCE [LARGE SCALE GENOMIC DNA]</scope>
    <source>
        <strain evidence="1 2">MJW-29</strain>
    </source>
</reference>
<organism evidence="1 2">
    <name type="scientific">Sulfitobacter sediminis</name>
    <dbReference type="NCBI Taxonomy" id="3234186"/>
    <lineage>
        <taxon>Bacteria</taxon>
        <taxon>Pseudomonadati</taxon>
        <taxon>Pseudomonadota</taxon>
        <taxon>Alphaproteobacteria</taxon>
        <taxon>Rhodobacterales</taxon>
        <taxon>Roseobacteraceae</taxon>
        <taxon>Sulfitobacter</taxon>
    </lineage>
</organism>
<protein>
    <submittedName>
        <fullName evidence="1">Uncharacterized protein</fullName>
    </submittedName>
</protein>
<gene>
    <name evidence="1" type="ORF">AB2B41_06960</name>
</gene>
<name>A0ABV3RKX1_9RHOB</name>
<dbReference type="RefSeq" id="WP_367877040.1">
    <property type="nucleotide sequence ID" value="NZ_JBFNXX010000004.1"/>
</dbReference>
<dbReference type="EMBL" id="JBFNXX010000004">
    <property type="protein sequence ID" value="MEW9919336.1"/>
    <property type="molecule type" value="Genomic_DNA"/>
</dbReference>
<proteinExistence type="predicted"/>
<sequence>MRYRLDETRHVGALRIAALVEQDVTPSRFASAAFITGRKRPVALLFARGEVCWAMTPEGAALEKSTVETLMPGAWERFRRNG</sequence>
<keyword evidence="2" id="KW-1185">Reference proteome</keyword>
<dbReference type="Proteomes" id="UP001556098">
    <property type="component" value="Unassembled WGS sequence"/>
</dbReference>